<keyword evidence="1" id="KW-1133">Transmembrane helix</keyword>
<reference evidence="2" key="2">
    <citation type="submission" date="2023-06" db="EMBL/GenBank/DDBJ databases">
        <authorList>
            <consortium name="Lawrence Berkeley National Laboratory"/>
            <person name="Haridas S."/>
            <person name="Hensen N."/>
            <person name="Bonometti L."/>
            <person name="Westerberg I."/>
            <person name="Brannstrom I.O."/>
            <person name="Guillou S."/>
            <person name="Cros-Aarteil S."/>
            <person name="Calhoun S."/>
            <person name="Kuo A."/>
            <person name="Mondo S."/>
            <person name="Pangilinan J."/>
            <person name="Riley R."/>
            <person name="Labutti K."/>
            <person name="Andreopoulos B."/>
            <person name="Lipzen A."/>
            <person name="Chen C."/>
            <person name="Yanf M."/>
            <person name="Daum C."/>
            <person name="Ng V."/>
            <person name="Clum A."/>
            <person name="Steindorff A."/>
            <person name="Ohm R."/>
            <person name="Martin F."/>
            <person name="Silar P."/>
            <person name="Natvig D."/>
            <person name="Lalanne C."/>
            <person name="Gautier V."/>
            <person name="Ament-Velasquez S.L."/>
            <person name="Kruys A."/>
            <person name="Hutchinson M.I."/>
            <person name="Powell A.J."/>
            <person name="Barry K."/>
            <person name="Miller A.N."/>
            <person name="Grigoriev I.V."/>
            <person name="Debuchy R."/>
            <person name="Gladieux P."/>
            <person name="Thoren M.H."/>
            <person name="Johannesson H."/>
        </authorList>
    </citation>
    <scope>NUCLEOTIDE SEQUENCE</scope>
    <source>
        <strain evidence="2">CBS 118394</strain>
    </source>
</reference>
<comment type="caution">
    <text evidence="2">The sequence shown here is derived from an EMBL/GenBank/DDBJ whole genome shotgun (WGS) entry which is preliminary data.</text>
</comment>
<reference evidence="2" key="1">
    <citation type="journal article" date="2023" name="Mol. Phylogenet. Evol.">
        <title>Genome-scale phylogeny and comparative genomics of the fungal order Sordariales.</title>
        <authorList>
            <person name="Hensen N."/>
            <person name="Bonometti L."/>
            <person name="Westerberg I."/>
            <person name="Brannstrom I.O."/>
            <person name="Guillou S."/>
            <person name="Cros-Aarteil S."/>
            <person name="Calhoun S."/>
            <person name="Haridas S."/>
            <person name="Kuo A."/>
            <person name="Mondo S."/>
            <person name="Pangilinan J."/>
            <person name="Riley R."/>
            <person name="LaButti K."/>
            <person name="Andreopoulos B."/>
            <person name="Lipzen A."/>
            <person name="Chen C."/>
            <person name="Yan M."/>
            <person name="Daum C."/>
            <person name="Ng V."/>
            <person name="Clum A."/>
            <person name="Steindorff A."/>
            <person name="Ohm R.A."/>
            <person name="Martin F."/>
            <person name="Silar P."/>
            <person name="Natvig D.O."/>
            <person name="Lalanne C."/>
            <person name="Gautier V."/>
            <person name="Ament-Velasquez S.L."/>
            <person name="Kruys A."/>
            <person name="Hutchinson M.I."/>
            <person name="Powell A.J."/>
            <person name="Barry K."/>
            <person name="Miller A.N."/>
            <person name="Grigoriev I.V."/>
            <person name="Debuchy R."/>
            <person name="Gladieux P."/>
            <person name="Hiltunen Thoren M."/>
            <person name="Johannesson H."/>
        </authorList>
    </citation>
    <scope>NUCLEOTIDE SEQUENCE</scope>
    <source>
        <strain evidence="2">CBS 118394</strain>
    </source>
</reference>
<dbReference type="InterPro" id="IPR013862">
    <property type="entry name" value="Kei1"/>
</dbReference>
<accession>A0AAE0I625</accession>
<dbReference type="PANTHER" id="PTHR28077:SF1">
    <property type="entry name" value="INOSITOL PHOSPHORYLCERAMIDE SYNTHASE REGULATORY SUBUNIT KEI1"/>
    <property type="match status" value="1"/>
</dbReference>
<dbReference type="EMBL" id="JAUEDM010000004">
    <property type="protein sequence ID" value="KAK3319223.1"/>
    <property type="molecule type" value="Genomic_DNA"/>
</dbReference>
<name>A0AAE0I625_9PEZI</name>
<gene>
    <name evidence="2" type="ORF">B0H66DRAFT_575700</name>
</gene>
<dbReference type="GO" id="GO:0006673">
    <property type="term" value="P:inositol phosphoceramide metabolic process"/>
    <property type="evidence" value="ECO:0007669"/>
    <property type="project" value="InterPro"/>
</dbReference>
<sequence length="264" mass="28945">MRLRLPRPKTFIGLMSLQTGTELIALSLLFNKATGVYGILAIFTGYALSAVQLSMYILALLTLIALAYALPHIRKQSPFENLALAWLYVLDTIAGAAYTTVYAVAWYNASFHDPKGPAGADDDTSAANSTITADGNPGAPVIKAAGVQETATSLVLVVLFTLVRVYFCLVVMAYARMVLQRFAGEQQYNNAATTEEEDGDDNTITEVDESKSVFAVGQQLGDGWKGKLGRIMVSVGRGYWMERKEDEEWTRHVSSKFRARTLRV</sequence>
<dbReference type="Pfam" id="PF08552">
    <property type="entry name" value="Kei1"/>
    <property type="match status" value="1"/>
</dbReference>
<organism evidence="2 3">
    <name type="scientific">Apodospora peruviana</name>
    <dbReference type="NCBI Taxonomy" id="516989"/>
    <lineage>
        <taxon>Eukaryota</taxon>
        <taxon>Fungi</taxon>
        <taxon>Dikarya</taxon>
        <taxon>Ascomycota</taxon>
        <taxon>Pezizomycotina</taxon>
        <taxon>Sordariomycetes</taxon>
        <taxon>Sordariomycetidae</taxon>
        <taxon>Sordariales</taxon>
        <taxon>Lasiosphaeriaceae</taxon>
        <taxon>Apodospora</taxon>
    </lineage>
</organism>
<dbReference type="Proteomes" id="UP001283341">
    <property type="component" value="Unassembled WGS sequence"/>
</dbReference>
<keyword evidence="1" id="KW-0472">Membrane</keyword>
<keyword evidence="3" id="KW-1185">Reference proteome</keyword>
<evidence type="ECO:0000313" key="3">
    <source>
        <dbReference type="Proteomes" id="UP001283341"/>
    </source>
</evidence>
<dbReference type="GO" id="GO:0070916">
    <property type="term" value="C:inositol phosphoceramide synthase complex"/>
    <property type="evidence" value="ECO:0007669"/>
    <property type="project" value="TreeGrafter"/>
</dbReference>
<protein>
    <submittedName>
        <fullName evidence="2">Inositolphosphorylceramide synthase subunit Kei1-domain-containing protein</fullName>
    </submittedName>
</protein>
<dbReference type="GO" id="GO:0070917">
    <property type="term" value="F:inositol phosphoceramide synthase regulator activity"/>
    <property type="evidence" value="ECO:0007669"/>
    <property type="project" value="InterPro"/>
</dbReference>
<proteinExistence type="predicted"/>
<evidence type="ECO:0000256" key="1">
    <source>
        <dbReference type="SAM" id="Phobius"/>
    </source>
</evidence>
<keyword evidence="1" id="KW-0812">Transmembrane</keyword>
<feature type="transmembrane region" description="Helical" evidence="1">
    <location>
        <begin position="154"/>
        <end position="175"/>
    </location>
</feature>
<evidence type="ECO:0000313" key="2">
    <source>
        <dbReference type="EMBL" id="KAK3319223.1"/>
    </source>
</evidence>
<dbReference type="GO" id="GO:0000139">
    <property type="term" value="C:Golgi membrane"/>
    <property type="evidence" value="ECO:0007669"/>
    <property type="project" value="TreeGrafter"/>
</dbReference>
<dbReference type="AlphaFoldDB" id="A0AAE0I625"/>
<feature type="transmembrane region" description="Helical" evidence="1">
    <location>
        <begin position="82"/>
        <end position="107"/>
    </location>
</feature>
<feature type="transmembrane region" description="Helical" evidence="1">
    <location>
        <begin position="37"/>
        <end position="70"/>
    </location>
</feature>
<dbReference type="PANTHER" id="PTHR28077">
    <property type="entry name" value="INOSITOL PHOSPHORYLCERAMIDE SYNTHASE REGULATORY SUBUNIT KEI1"/>
    <property type="match status" value="1"/>
</dbReference>